<gene>
    <name evidence="2" type="ORF">Plil01_001035700</name>
</gene>
<evidence type="ECO:0000313" key="3">
    <source>
        <dbReference type="Proteomes" id="UP001165083"/>
    </source>
</evidence>
<evidence type="ECO:0000313" key="2">
    <source>
        <dbReference type="EMBL" id="GMF25155.1"/>
    </source>
</evidence>
<accession>A0A9W6U4Q9</accession>
<comment type="caution">
    <text evidence="2">The sequence shown here is derived from an EMBL/GenBank/DDBJ whole genome shotgun (WGS) entry which is preliminary data.</text>
</comment>
<feature type="region of interest" description="Disordered" evidence="1">
    <location>
        <begin position="266"/>
        <end position="372"/>
    </location>
</feature>
<sequence>MMDGLHAAYPEDFFAMVDYPTVIDDVPLHEFLHALSSPSKWKSVEYLKDCLRRCSRDIRWKRDVIMELELLAEQEFAWYEEKQKQLSDEIDERMASKEGKANGQYLMLRKLEDIETRLMTLLDDYLIEPELEEEECYSAFGNPGGEAGVSTGMNVLDMVIAMVFGRLPRDFSQQTTTEEHFQMLFDHHIHILRLWKKDFGRLPPKSRVASKADGSDGASVHESSGEGHDVPDAYEEEDIVEQAEEFSSYCRIDDVDAFEPDRLTSVGSENEWERLDPAESSQSYGSPKDRDANHDDDSDGYGADFDSDESDDDDEVAGAVAAQQKLELAKPQDIKKAAVPARPRRRRIKHTRRSKKLQTSKVDRHESDGEQEAVPFQPFACTGAVGLLRLAKENEMF</sequence>
<dbReference type="Proteomes" id="UP001165083">
    <property type="component" value="Unassembled WGS sequence"/>
</dbReference>
<feature type="compositionally biased region" description="Basic residues" evidence="1">
    <location>
        <begin position="342"/>
        <end position="358"/>
    </location>
</feature>
<dbReference type="EMBL" id="BSXW01000542">
    <property type="protein sequence ID" value="GMF25155.1"/>
    <property type="molecule type" value="Genomic_DNA"/>
</dbReference>
<proteinExistence type="predicted"/>
<dbReference type="AlphaFoldDB" id="A0A9W6U4Q9"/>
<feature type="region of interest" description="Disordered" evidence="1">
    <location>
        <begin position="206"/>
        <end position="231"/>
    </location>
</feature>
<reference evidence="2" key="1">
    <citation type="submission" date="2023-04" db="EMBL/GenBank/DDBJ databases">
        <title>Phytophthora lilii NBRC 32176.</title>
        <authorList>
            <person name="Ichikawa N."/>
            <person name="Sato H."/>
            <person name="Tonouchi N."/>
        </authorList>
    </citation>
    <scope>NUCLEOTIDE SEQUENCE</scope>
    <source>
        <strain evidence="2">NBRC 32176</strain>
    </source>
</reference>
<feature type="compositionally biased region" description="Acidic residues" evidence="1">
    <location>
        <begin position="296"/>
        <end position="316"/>
    </location>
</feature>
<organism evidence="2 3">
    <name type="scientific">Phytophthora lilii</name>
    <dbReference type="NCBI Taxonomy" id="2077276"/>
    <lineage>
        <taxon>Eukaryota</taxon>
        <taxon>Sar</taxon>
        <taxon>Stramenopiles</taxon>
        <taxon>Oomycota</taxon>
        <taxon>Peronosporomycetes</taxon>
        <taxon>Peronosporales</taxon>
        <taxon>Peronosporaceae</taxon>
        <taxon>Phytophthora</taxon>
    </lineage>
</organism>
<protein>
    <submittedName>
        <fullName evidence="2">Unnamed protein product</fullName>
    </submittedName>
</protein>
<keyword evidence="3" id="KW-1185">Reference proteome</keyword>
<name>A0A9W6U4Q9_9STRA</name>
<feature type="compositionally biased region" description="Basic and acidic residues" evidence="1">
    <location>
        <begin position="327"/>
        <end position="336"/>
    </location>
</feature>
<evidence type="ECO:0000256" key="1">
    <source>
        <dbReference type="SAM" id="MobiDB-lite"/>
    </source>
</evidence>
<dbReference type="OrthoDB" id="20120at2759"/>